<comment type="similarity">
    <text evidence="5">Belongs to the STT3 family.</text>
</comment>
<feature type="domain" description="Oligosaccharyl transferase STT3 N-terminal" evidence="19">
    <location>
        <begin position="45"/>
        <end position="416"/>
    </location>
</feature>
<dbReference type="EC" id="2.4.99.21" evidence="6"/>
<comment type="cofactor">
    <cofactor evidence="1">
        <name>Mn(2+)</name>
        <dbReference type="ChEBI" id="CHEBI:29035"/>
    </cofactor>
</comment>
<feature type="transmembrane region" description="Helical" evidence="18">
    <location>
        <begin position="81"/>
        <end position="101"/>
    </location>
</feature>
<dbReference type="Proteomes" id="UP001143747">
    <property type="component" value="Unassembled WGS sequence"/>
</dbReference>
<organism evidence="22 23">
    <name type="scientific">Methanogenium marinum</name>
    <dbReference type="NCBI Taxonomy" id="348610"/>
    <lineage>
        <taxon>Archaea</taxon>
        <taxon>Methanobacteriati</taxon>
        <taxon>Methanobacteriota</taxon>
        <taxon>Stenosarchaea group</taxon>
        <taxon>Methanomicrobia</taxon>
        <taxon>Methanomicrobiales</taxon>
        <taxon>Methanomicrobiaceae</taxon>
        <taxon>Methanogenium</taxon>
    </lineage>
</organism>
<feature type="transmembrane region" description="Helical" evidence="18">
    <location>
        <begin position="108"/>
        <end position="129"/>
    </location>
</feature>
<name>A0A9Q4KTR7_9EURY</name>
<feature type="transmembrane region" description="Helical" evidence="18">
    <location>
        <begin position="370"/>
        <end position="390"/>
    </location>
</feature>
<comment type="cofactor">
    <cofactor evidence="2">
        <name>Mg(2+)</name>
        <dbReference type="ChEBI" id="CHEBI:18420"/>
    </cofactor>
</comment>
<evidence type="ECO:0000256" key="8">
    <source>
        <dbReference type="ARBA" id="ARBA00022679"/>
    </source>
</evidence>
<evidence type="ECO:0000256" key="18">
    <source>
        <dbReference type="SAM" id="Phobius"/>
    </source>
</evidence>
<comment type="caution">
    <text evidence="22">The sequence shown here is derived from an EMBL/GenBank/DDBJ whole genome shotgun (WGS) entry which is preliminary data.</text>
</comment>
<evidence type="ECO:0000256" key="7">
    <source>
        <dbReference type="ARBA" id="ARBA00022676"/>
    </source>
</evidence>
<dbReference type="EMBL" id="JAKELO010000002">
    <property type="protein sequence ID" value="MDE4908657.1"/>
    <property type="molecule type" value="Genomic_DNA"/>
</dbReference>
<keyword evidence="11" id="KW-0460">Magnesium</keyword>
<dbReference type="Pfam" id="PF02516">
    <property type="entry name" value="STT3"/>
    <property type="match status" value="1"/>
</dbReference>
<dbReference type="InterPro" id="IPR054479">
    <property type="entry name" value="AglB-like_core"/>
</dbReference>
<evidence type="ECO:0000259" key="19">
    <source>
        <dbReference type="Pfam" id="PF02516"/>
    </source>
</evidence>
<keyword evidence="9 18" id="KW-0812">Transmembrane</keyword>
<evidence type="ECO:0000256" key="2">
    <source>
        <dbReference type="ARBA" id="ARBA00001946"/>
    </source>
</evidence>
<comment type="pathway">
    <text evidence="4">Protein modification; protein glycosylation.</text>
</comment>
<evidence type="ECO:0000259" key="21">
    <source>
        <dbReference type="Pfam" id="PF22627"/>
    </source>
</evidence>
<evidence type="ECO:0000256" key="16">
    <source>
        <dbReference type="ARBA" id="ARBA00034066"/>
    </source>
</evidence>
<evidence type="ECO:0000256" key="5">
    <source>
        <dbReference type="ARBA" id="ARBA00010810"/>
    </source>
</evidence>
<feature type="domain" description="Archaeal glycosylation protein B peripheral" evidence="20">
    <location>
        <begin position="749"/>
        <end position="822"/>
    </location>
</feature>
<sequence length="822" mass="91375">MNIENLAKYKPYIIIGILIFFAIIALWLRLLPAAGLVTEEGVNLLGNDPWYNLRQVESMVENFPSYLWFDAMTEYPSGNGIHWGPLFIQIIAGLSILVGAATRPEMMYVASWVPPLMGMLVVPVLYLVGEKIGDWKCGIFAALFGAVVSGQFFYRSLFGFVDHHIAETLFGLIFCLCYILTLIEIRNNPVHFSDIETLKRPAVFALGTGIAYILGLAVMPTMILFAMIVAVYTLFQYVYDFWKQQSDDGLLFVNTIVFLSAVIGIFIIGFNTMSLSMNRYSPAQVIAYLTLIVATGVLWYISRVLRGKPWYYYPGILAGAGAIVSILLYLIAPAFYEMLIGNLFSFFGQSATVSTIQEARPWEAALAWDAFGFGLILMFGGFAVIIWDFIRKGRAEHLFVVVWSVIILLSTMQHVRYEYYIAVNIALLAAYFMYWTLGAAQGRLLEMTGISRGEGVTEESSSPVEKGKKGKRNDAKKEMKEAKSTKQGAPSSVVIIPFAVGVLFSLLFISSSVATDLQIGNGMAYGGMQPDWYSSLEWFGENSPDPGVDYYEIYDKETFTYPSESYGVMSWWDYGHYITFVSKRIPNANPFQHGVAGSNGAAAFFLQDNEAGADTILDNVGTKYIITDIEMDTGKFWAMATWYDADVGGAPYITGYSDQSGNQGWIYTDEYYRTMVSRLHNFDGSMAVPDENYIIENNGKTYSYLVLSPVEPVAALQHYRLVHESDTNVFGNKAVGNLKYVKIFEYVPGAVIKGDGIIEIPLKTNTGREFTYRQESVNGTFVVPYPTDGSVSGITTLGSYTIAGTGQTFTVTESDIQSGKQI</sequence>
<keyword evidence="12 18" id="KW-1133">Transmembrane helix</keyword>
<dbReference type="InterPro" id="IPR048307">
    <property type="entry name" value="STT3_N"/>
</dbReference>
<comment type="subcellular location">
    <subcellularLocation>
        <location evidence="3">Cell membrane</location>
        <topology evidence="3">Multi-pass membrane protein</topology>
    </subcellularLocation>
</comment>
<feature type="transmembrane region" description="Helical" evidence="18">
    <location>
        <begin position="166"/>
        <end position="185"/>
    </location>
</feature>
<feature type="transmembrane region" description="Helical" evidence="18">
    <location>
        <begin position="135"/>
        <end position="154"/>
    </location>
</feature>
<feature type="transmembrane region" description="Helical" evidence="18">
    <location>
        <begin position="250"/>
        <end position="270"/>
    </location>
</feature>
<gene>
    <name evidence="22" type="ORF">L0665_08565</name>
</gene>
<reference evidence="22" key="1">
    <citation type="submission" date="2022-01" db="EMBL/GenBank/DDBJ databases">
        <title>Draft genome of Methanogenium marinum DSM 15558.</title>
        <authorList>
            <person name="Chen S.-C."/>
            <person name="You Y.-T."/>
        </authorList>
    </citation>
    <scope>NUCLEOTIDE SEQUENCE</scope>
    <source>
        <strain evidence="22">DSM 15558</strain>
    </source>
</reference>
<evidence type="ECO:0000256" key="15">
    <source>
        <dbReference type="ARBA" id="ARBA00030679"/>
    </source>
</evidence>
<dbReference type="Pfam" id="PF18079">
    <property type="entry name" value="AglB_L1"/>
    <property type="match status" value="1"/>
</dbReference>
<dbReference type="InterPro" id="IPR041154">
    <property type="entry name" value="AglB_P1"/>
</dbReference>
<keyword evidence="8 22" id="KW-0808">Transferase</keyword>
<evidence type="ECO:0000313" key="23">
    <source>
        <dbReference type="Proteomes" id="UP001143747"/>
    </source>
</evidence>
<evidence type="ECO:0000256" key="4">
    <source>
        <dbReference type="ARBA" id="ARBA00004922"/>
    </source>
</evidence>
<feature type="transmembrane region" description="Helical" evidence="18">
    <location>
        <begin position="489"/>
        <end position="509"/>
    </location>
</feature>
<feature type="transmembrane region" description="Helical" evidence="18">
    <location>
        <begin position="205"/>
        <end position="238"/>
    </location>
</feature>
<feature type="transmembrane region" description="Helical" evidence="18">
    <location>
        <begin position="282"/>
        <end position="301"/>
    </location>
</feature>
<feature type="transmembrane region" description="Helical" evidence="18">
    <location>
        <begin position="419"/>
        <end position="437"/>
    </location>
</feature>
<dbReference type="GO" id="GO:0004576">
    <property type="term" value="F:oligosaccharyl transferase activity"/>
    <property type="evidence" value="ECO:0007669"/>
    <property type="project" value="InterPro"/>
</dbReference>
<evidence type="ECO:0000256" key="3">
    <source>
        <dbReference type="ARBA" id="ARBA00004651"/>
    </source>
</evidence>
<evidence type="ECO:0000256" key="9">
    <source>
        <dbReference type="ARBA" id="ARBA00022692"/>
    </source>
</evidence>
<evidence type="ECO:0000256" key="6">
    <source>
        <dbReference type="ARBA" id="ARBA00012602"/>
    </source>
</evidence>
<dbReference type="GO" id="GO:0046872">
    <property type="term" value="F:metal ion binding"/>
    <property type="evidence" value="ECO:0007669"/>
    <property type="project" value="UniProtKB-KW"/>
</dbReference>
<feature type="transmembrane region" description="Helical" evidence="18">
    <location>
        <begin position="12"/>
        <end position="30"/>
    </location>
</feature>
<feature type="domain" description="AglB-like core" evidence="21">
    <location>
        <begin position="531"/>
        <end position="631"/>
    </location>
</feature>
<feature type="compositionally biased region" description="Basic and acidic residues" evidence="17">
    <location>
        <begin position="472"/>
        <end position="484"/>
    </location>
</feature>
<evidence type="ECO:0000256" key="1">
    <source>
        <dbReference type="ARBA" id="ARBA00001936"/>
    </source>
</evidence>
<dbReference type="InterPro" id="IPR003674">
    <property type="entry name" value="Oligo_trans_STT3"/>
</dbReference>
<dbReference type="Gene3D" id="2.60.40.3390">
    <property type="match status" value="1"/>
</dbReference>
<dbReference type="InterPro" id="IPR026410">
    <property type="entry name" value="OlisacTrfase_arch"/>
</dbReference>
<dbReference type="Gene3D" id="3.40.50.12610">
    <property type="match status" value="1"/>
</dbReference>
<keyword evidence="7" id="KW-0328">Glycosyltransferase</keyword>
<dbReference type="AlphaFoldDB" id="A0A9Q4KTR7"/>
<feature type="transmembrane region" description="Helical" evidence="18">
    <location>
        <begin position="397"/>
        <end position="413"/>
    </location>
</feature>
<dbReference type="PANTHER" id="PTHR13872">
    <property type="entry name" value="DOLICHYL-DIPHOSPHOOLIGOSACCHARIDE--PROTEIN GLYCOSYLTRANSFERASE SUBUNIT"/>
    <property type="match status" value="1"/>
</dbReference>
<evidence type="ECO:0000256" key="14">
    <source>
        <dbReference type="ARBA" id="ARBA00023211"/>
    </source>
</evidence>
<feature type="region of interest" description="Disordered" evidence="17">
    <location>
        <begin position="454"/>
        <end position="484"/>
    </location>
</feature>
<feature type="transmembrane region" description="Helical" evidence="18">
    <location>
        <begin position="313"/>
        <end position="336"/>
    </location>
</feature>
<comment type="catalytic activity">
    <reaction evidence="16">
        <text>an archaeal dolichyl phosphooligosaccharide + [protein]-L-asparagine = an archaeal dolichyl phosphate + a glycoprotein with the oligosaccharide chain attached by N-beta-D-glycosyl linkage to a protein L-asparagine.</text>
        <dbReference type="EC" id="2.4.99.21"/>
    </reaction>
</comment>
<dbReference type="NCBIfam" id="TIGR04154">
    <property type="entry name" value="archaeo_STT3"/>
    <property type="match status" value="1"/>
</dbReference>
<keyword evidence="23" id="KW-1185">Reference proteome</keyword>
<dbReference type="GO" id="GO:0005886">
    <property type="term" value="C:plasma membrane"/>
    <property type="evidence" value="ECO:0007669"/>
    <property type="project" value="UniProtKB-SubCell"/>
</dbReference>
<evidence type="ECO:0000313" key="22">
    <source>
        <dbReference type="EMBL" id="MDE4908657.1"/>
    </source>
</evidence>
<evidence type="ECO:0000259" key="20">
    <source>
        <dbReference type="Pfam" id="PF18079"/>
    </source>
</evidence>
<proteinExistence type="inferred from homology"/>
<evidence type="ECO:0000256" key="10">
    <source>
        <dbReference type="ARBA" id="ARBA00022723"/>
    </source>
</evidence>
<keyword evidence="10" id="KW-0479">Metal-binding</keyword>
<evidence type="ECO:0000256" key="17">
    <source>
        <dbReference type="SAM" id="MobiDB-lite"/>
    </source>
</evidence>
<dbReference type="RefSeq" id="WP_274925277.1">
    <property type="nucleotide sequence ID" value="NZ_JAKELO010000002.1"/>
</dbReference>
<evidence type="ECO:0000256" key="13">
    <source>
        <dbReference type="ARBA" id="ARBA00023136"/>
    </source>
</evidence>
<dbReference type="Pfam" id="PF22627">
    <property type="entry name" value="AglB_core-like"/>
    <property type="match status" value="1"/>
</dbReference>
<accession>A0A9Q4KTR7</accession>
<dbReference type="PANTHER" id="PTHR13872:SF1">
    <property type="entry name" value="DOLICHYL-DIPHOSPHOOLIGOSACCHARIDE--PROTEIN GLYCOSYLTRANSFERASE SUBUNIT STT3B"/>
    <property type="match status" value="1"/>
</dbReference>
<keyword evidence="13 18" id="KW-0472">Membrane</keyword>
<keyword evidence="14" id="KW-0464">Manganese</keyword>
<evidence type="ECO:0000256" key="11">
    <source>
        <dbReference type="ARBA" id="ARBA00022842"/>
    </source>
</evidence>
<evidence type="ECO:0000256" key="12">
    <source>
        <dbReference type="ARBA" id="ARBA00022989"/>
    </source>
</evidence>
<protein>
    <recommendedName>
        <fullName evidence="6">dolichyl-phosphooligosaccharide-protein glycotransferase</fullName>
        <ecNumber evidence="6">2.4.99.21</ecNumber>
    </recommendedName>
    <alternativeName>
        <fullName evidence="15">Oligosaccharyl transferase</fullName>
    </alternativeName>
</protein>